<proteinExistence type="predicted"/>
<dbReference type="Gene3D" id="2.60.120.10">
    <property type="entry name" value="Jelly Rolls"/>
    <property type="match status" value="1"/>
</dbReference>
<keyword evidence="5" id="KW-1185">Reference proteome</keyword>
<name>A0A0D0ETC4_9FLAO</name>
<protein>
    <submittedName>
        <fullName evidence="2">Cyclic nucleotide-binding protein</fullName>
    </submittedName>
</protein>
<sequence>MDKTTLAEHIKSRVLLTDEQLNMVLDLFFFKEYQKNETLLHAGQVSQYINFVLKGCLRIYFIREDGLETTRHLAFEQQYATGLTSFIKQLPAAEFIQAMEDTQVFHISRKDFFYLLDIIPAWEKYYRIYLENAYMDNIIIFQREVTRDAEMRYKELVSRNPEIVSRLSNKIVASYLNMSPETLSRIKGRKQ</sequence>
<comment type="caution">
    <text evidence="2">The sequence shown here is derived from an EMBL/GenBank/DDBJ whole genome shotgun (WGS) entry which is preliminary data.</text>
</comment>
<dbReference type="AlphaFoldDB" id="A0A0D0ETC4"/>
<dbReference type="Proteomes" id="UP000032061">
    <property type="component" value="Unassembled WGS sequence"/>
</dbReference>
<feature type="domain" description="Cyclic nucleotide-binding" evidence="1">
    <location>
        <begin position="16"/>
        <end position="116"/>
    </location>
</feature>
<dbReference type="EMBL" id="JPRK01000013">
    <property type="protein sequence ID" value="KIO51778.1"/>
    <property type="molecule type" value="Genomic_DNA"/>
</dbReference>
<gene>
    <name evidence="3" type="ORF">B0A73_00855</name>
    <name evidence="2" type="ORF">IW18_16080</name>
</gene>
<reference evidence="3 5" key="2">
    <citation type="submission" date="2016-11" db="EMBL/GenBank/DDBJ databases">
        <title>Whole genomes of Flavobacteriaceae.</title>
        <authorList>
            <person name="Stine C."/>
            <person name="Li C."/>
            <person name="Tadesse D."/>
        </authorList>
    </citation>
    <scope>NUCLEOTIDE SEQUENCE [LARGE SCALE GENOMIC DNA]</scope>
    <source>
        <strain evidence="3 5">ATCC 51468</strain>
    </source>
</reference>
<dbReference type="CDD" id="cd00038">
    <property type="entry name" value="CAP_ED"/>
    <property type="match status" value="1"/>
</dbReference>
<evidence type="ECO:0000313" key="3">
    <source>
        <dbReference type="EMBL" id="OXA91814.1"/>
    </source>
</evidence>
<dbReference type="STRING" id="37752.IW18_16080"/>
<dbReference type="Proteomes" id="UP000198302">
    <property type="component" value="Unassembled WGS sequence"/>
</dbReference>
<organism evidence="2 4">
    <name type="scientific">Flavobacterium hibernum</name>
    <dbReference type="NCBI Taxonomy" id="37752"/>
    <lineage>
        <taxon>Bacteria</taxon>
        <taxon>Pseudomonadati</taxon>
        <taxon>Bacteroidota</taxon>
        <taxon>Flavobacteriia</taxon>
        <taxon>Flavobacteriales</taxon>
        <taxon>Flavobacteriaceae</taxon>
        <taxon>Flavobacterium</taxon>
    </lineage>
</organism>
<dbReference type="EMBL" id="MUGX01000002">
    <property type="protein sequence ID" value="OXA91814.1"/>
    <property type="molecule type" value="Genomic_DNA"/>
</dbReference>
<evidence type="ECO:0000313" key="4">
    <source>
        <dbReference type="Proteomes" id="UP000032061"/>
    </source>
</evidence>
<dbReference type="OrthoDB" id="792939at2"/>
<dbReference type="InterPro" id="IPR018490">
    <property type="entry name" value="cNMP-bd_dom_sf"/>
</dbReference>
<evidence type="ECO:0000313" key="5">
    <source>
        <dbReference type="Proteomes" id="UP000198302"/>
    </source>
</evidence>
<accession>A0A0D0ETC4</accession>
<dbReference type="SUPFAM" id="SSF51206">
    <property type="entry name" value="cAMP-binding domain-like"/>
    <property type="match status" value="1"/>
</dbReference>
<dbReference type="Pfam" id="PF00027">
    <property type="entry name" value="cNMP_binding"/>
    <property type="match status" value="1"/>
</dbReference>
<reference evidence="2 4" key="1">
    <citation type="submission" date="2015-01" db="EMBL/GenBank/DDBJ databases">
        <title>Genome of Flavobacterium hibernum DSM 12611.</title>
        <authorList>
            <person name="Stropko S.J."/>
            <person name="Pipes S.E."/>
            <person name="Newman J.D."/>
        </authorList>
    </citation>
    <scope>NUCLEOTIDE SEQUENCE [LARGE SCALE GENOMIC DNA]</scope>
    <source>
        <strain evidence="2 4">DSM 12611</strain>
    </source>
</reference>
<dbReference type="PROSITE" id="PS50042">
    <property type="entry name" value="CNMP_BINDING_3"/>
    <property type="match status" value="1"/>
</dbReference>
<dbReference type="RefSeq" id="WP_041518905.1">
    <property type="nucleotide sequence ID" value="NZ_JPRK01000013.1"/>
</dbReference>
<dbReference type="InterPro" id="IPR014710">
    <property type="entry name" value="RmlC-like_jellyroll"/>
</dbReference>
<evidence type="ECO:0000259" key="1">
    <source>
        <dbReference type="PROSITE" id="PS50042"/>
    </source>
</evidence>
<dbReference type="InterPro" id="IPR000595">
    <property type="entry name" value="cNMP-bd_dom"/>
</dbReference>
<evidence type="ECO:0000313" key="2">
    <source>
        <dbReference type="EMBL" id="KIO51778.1"/>
    </source>
</evidence>